<comment type="subcellular location">
    <subcellularLocation>
        <location evidence="1 12">Cytoplasm</location>
    </subcellularLocation>
</comment>
<evidence type="ECO:0000256" key="2">
    <source>
        <dbReference type="ARBA" id="ARBA00005045"/>
    </source>
</evidence>
<dbReference type="Gene3D" id="3.30.930.10">
    <property type="entry name" value="Bira Bifunctional Protein, Domain 2"/>
    <property type="match status" value="1"/>
</dbReference>
<dbReference type="InterPro" id="IPR010978">
    <property type="entry name" value="tRNA-bd_arm"/>
</dbReference>
<feature type="binding site" evidence="12 14">
    <location>
        <begin position="349"/>
        <end position="352"/>
    </location>
    <ligand>
        <name>ATP</name>
        <dbReference type="ChEBI" id="CHEBI:30616"/>
    </ligand>
</feature>
<reference evidence="17 18" key="1">
    <citation type="submission" date="2013-06" db="EMBL/GenBank/DDBJ databases">
        <title>Complete genome sequence of Paenibacillus mucilaginosus K02.</title>
        <authorList>
            <person name="Xiao B."/>
            <person name="Sun L."/>
            <person name="Xiao L."/>
            <person name="Lian B."/>
        </authorList>
    </citation>
    <scope>NUCLEOTIDE SEQUENCE [LARGE SCALE GENOMIC DNA]</scope>
    <source>
        <strain evidence="17 18">K02</strain>
    </source>
</reference>
<dbReference type="PRINTS" id="PR00981">
    <property type="entry name" value="TRNASYNTHSER"/>
</dbReference>
<keyword evidence="4 12" id="KW-0963">Cytoplasm</keyword>
<dbReference type="PANTHER" id="PTHR43697">
    <property type="entry name" value="SERYL-TRNA SYNTHETASE"/>
    <property type="match status" value="1"/>
</dbReference>
<accession>I0B9U4</accession>
<dbReference type="EC" id="6.1.1.11" evidence="12"/>
<evidence type="ECO:0000256" key="1">
    <source>
        <dbReference type="ARBA" id="ARBA00004496"/>
    </source>
</evidence>
<evidence type="ECO:0000256" key="9">
    <source>
        <dbReference type="ARBA" id="ARBA00023146"/>
    </source>
</evidence>
<evidence type="ECO:0000256" key="5">
    <source>
        <dbReference type="ARBA" id="ARBA00022598"/>
    </source>
</evidence>
<dbReference type="InterPro" id="IPR002317">
    <property type="entry name" value="Ser-tRNA-ligase_type_1"/>
</dbReference>
<dbReference type="PROSITE" id="PS50862">
    <property type="entry name" value="AA_TRNA_LIGASE_II"/>
    <property type="match status" value="1"/>
</dbReference>
<dbReference type="AlphaFoldDB" id="I0B9U4"/>
<dbReference type="GO" id="GO:0005524">
    <property type="term" value="F:ATP binding"/>
    <property type="evidence" value="ECO:0007669"/>
    <property type="project" value="UniProtKB-UniRule"/>
</dbReference>
<feature type="domain" description="Aminoacyl-transfer RNA synthetases class-II family profile" evidence="16">
    <location>
        <begin position="172"/>
        <end position="410"/>
    </location>
</feature>
<dbReference type="InterPro" id="IPR033729">
    <property type="entry name" value="SerRS_core"/>
</dbReference>
<dbReference type="Pfam" id="PF00587">
    <property type="entry name" value="tRNA-synt_2b"/>
    <property type="match status" value="1"/>
</dbReference>
<evidence type="ECO:0000256" key="15">
    <source>
        <dbReference type="SAM" id="Coils"/>
    </source>
</evidence>
<dbReference type="InterPro" id="IPR045864">
    <property type="entry name" value="aa-tRNA-synth_II/BPL/LPL"/>
</dbReference>
<evidence type="ECO:0000256" key="7">
    <source>
        <dbReference type="ARBA" id="ARBA00022840"/>
    </source>
</evidence>
<comment type="similarity">
    <text evidence="3 12">Belongs to the class-II aminoacyl-tRNA synthetase family. Type-1 seryl-tRNA synthetase subfamily.</text>
</comment>
<evidence type="ECO:0000256" key="14">
    <source>
        <dbReference type="PIRSR" id="PIRSR001529-2"/>
    </source>
</evidence>
<name>I0B9U4_9BACL</name>
<dbReference type="SUPFAM" id="SSF55681">
    <property type="entry name" value="Class II aaRS and biotin synthetases"/>
    <property type="match status" value="1"/>
</dbReference>
<dbReference type="GO" id="GO:0140096">
    <property type="term" value="F:catalytic activity, acting on a protein"/>
    <property type="evidence" value="ECO:0007669"/>
    <property type="project" value="UniProtKB-ARBA"/>
</dbReference>
<protein>
    <recommendedName>
        <fullName evidence="12">Serine--tRNA ligase</fullName>
        <ecNumber evidence="12">6.1.1.11</ecNumber>
    </recommendedName>
    <alternativeName>
        <fullName evidence="12">Seryl-tRNA synthetase</fullName>
        <shortName evidence="12">SerRS</shortName>
    </alternativeName>
    <alternativeName>
        <fullName evidence="12">Seryl-tRNA(Ser/Sec) synthetase</fullName>
    </alternativeName>
</protein>
<dbReference type="GO" id="GO:0006434">
    <property type="term" value="P:seryl-tRNA aminoacylation"/>
    <property type="evidence" value="ECO:0007669"/>
    <property type="project" value="UniProtKB-UniRule"/>
</dbReference>
<dbReference type="OrthoDB" id="9804647at2"/>
<evidence type="ECO:0000256" key="3">
    <source>
        <dbReference type="ARBA" id="ARBA00010728"/>
    </source>
</evidence>
<feature type="binding site" evidence="12">
    <location>
        <begin position="231"/>
        <end position="233"/>
    </location>
    <ligand>
        <name>L-serine</name>
        <dbReference type="ChEBI" id="CHEBI:33384"/>
    </ligand>
</feature>
<dbReference type="GO" id="GO:0004828">
    <property type="term" value="F:serine-tRNA ligase activity"/>
    <property type="evidence" value="ECO:0007669"/>
    <property type="project" value="UniProtKB-UniRule"/>
</dbReference>
<dbReference type="GO" id="GO:0005737">
    <property type="term" value="C:cytoplasm"/>
    <property type="evidence" value="ECO:0007669"/>
    <property type="project" value="UniProtKB-SubCell"/>
</dbReference>
<feature type="binding site" evidence="13">
    <location>
        <position position="383"/>
    </location>
    <ligand>
        <name>L-serine</name>
        <dbReference type="ChEBI" id="CHEBI:33384"/>
    </ligand>
</feature>
<evidence type="ECO:0000256" key="4">
    <source>
        <dbReference type="ARBA" id="ARBA00022490"/>
    </source>
</evidence>
<comment type="function">
    <text evidence="12">Catalyzes the attachment of serine to tRNA(Ser). Is also able to aminoacylate tRNA(Sec) with serine, to form the misacylated tRNA L-seryl-tRNA(Sec), which will be further converted into selenocysteinyl-tRNA(Sec).</text>
</comment>
<dbReference type="Pfam" id="PF02403">
    <property type="entry name" value="Seryl_tRNA_N"/>
    <property type="match status" value="1"/>
</dbReference>
<dbReference type="PANTHER" id="PTHR43697:SF1">
    <property type="entry name" value="SERINE--TRNA LIGASE"/>
    <property type="match status" value="1"/>
</dbReference>
<dbReference type="InterPro" id="IPR006195">
    <property type="entry name" value="aa-tRNA-synth_II"/>
</dbReference>
<feature type="coiled-coil region" evidence="15">
    <location>
        <begin position="31"/>
        <end position="103"/>
    </location>
</feature>
<evidence type="ECO:0000313" key="18">
    <source>
        <dbReference type="Proteomes" id="UP000007392"/>
    </source>
</evidence>
<dbReference type="InterPro" id="IPR042103">
    <property type="entry name" value="SerRS_1_N_sf"/>
</dbReference>
<keyword evidence="6 12" id="KW-0547">Nucleotide-binding</keyword>
<dbReference type="Gene3D" id="1.10.287.40">
    <property type="entry name" value="Serine-tRNA synthetase, tRNA binding domain"/>
    <property type="match status" value="1"/>
</dbReference>
<sequence>MLDVKLLRGDLDRVKQGLSNRGANLDDLDRFTSLDTNRRQLLQEVEQLKNRRNVVSQEVAQLKKAKENADHLIEEMKVVGDRIKALDEEIRVLEADLDSILMSLPNLPQDSVPVGSSEEENVEIRRVGDVPAFGFEPKPHWEVAQALDILDFENAGKVTGSRFVFYKGLGARLERALINFMMDLHADQHGYEEMLPPQIVNRDSLTGTGQLPKFAEDVFKLEGTDYFLIPTAEVPVTNYHRDDILSAEDLPKYFVAFSACFRSEAGSAGRDTRGLIRQHQFNKIELVKLTLPEQSNDELEKLTADAEKVLQLLKLPYRVLSLCTGDIGFSSSKTYDLEVWLPNSNTYREISSCSNFEDFQARRANIRFRRDVKAKPEFVHTLNGSGLALGRTVAAILENYQQEDGSVLIPEVLRPYMGGVTKISKK</sequence>
<comment type="domain">
    <text evidence="12">Consists of two distinct domains, a catalytic core and a N-terminal extension that is involved in tRNA binding.</text>
</comment>
<evidence type="ECO:0000256" key="10">
    <source>
        <dbReference type="ARBA" id="ARBA00047929"/>
    </source>
</evidence>
<dbReference type="HAMAP" id="MF_00176">
    <property type="entry name" value="Ser_tRNA_synth_type1"/>
    <property type="match status" value="1"/>
</dbReference>
<dbReference type="Proteomes" id="UP000007392">
    <property type="component" value="Chromosome"/>
</dbReference>
<evidence type="ECO:0000256" key="12">
    <source>
        <dbReference type="HAMAP-Rule" id="MF_00176"/>
    </source>
</evidence>
<dbReference type="GO" id="GO:0016740">
    <property type="term" value="F:transferase activity"/>
    <property type="evidence" value="ECO:0007669"/>
    <property type="project" value="UniProtKB-ARBA"/>
</dbReference>
<evidence type="ECO:0000256" key="13">
    <source>
        <dbReference type="PIRSR" id="PIRSR001529-1"/>
    </source>
</evidence>
<feature type="binding site" evidence="12 14">
    <location>
        <begin position="262"/>
        <end position="264"/>
    </location>
    <ligand>
        <name>ATP</name>
        <dbReference type="ChEBI" id="CHEBI:30616"/>
    </ligand>
</feature>
<dbReference type="UniPathway" id="UPA00906">
    <property type="reaction ID" value="UER00895"/>
</dbReference>
<comment type="caution">
    <text evidence="12">Lacks conserved residue(s) required for the propagation of feature annotation.</text>
</comment>
<comment type="catalytic activity">
    <reaction evidence="10 12">
        <text>tRNA(Sec) + L-serine + ATP = L-seryl-tRNA(Sec) + AMP + diphosphate + H(+)</text>
        <dbReference type="Rhea" id="RHEA:42580"/>
        <dbReference type="Rhea" id="RHEA-COMP:9742"/>
        <dbReference type="Rhea" id="RHEA-COMP:10128"/>
        <dbReference type="ChEBI" id="CHEBI:15378"/>
        <dbReference type="ChEBI" id="CHEBI:30616"/>
        <dbReference type="ChEBI" id="CHEBI:33019"/>
        <dbReference type="ChEBI" id="CHEBI:33384"/>
        <dbReference type="ChEBI" id="CHEBI:78442"/>
        <dbReference type="ChEBI" id="CHEBI:78533"/>
        <dbReference type="ChEBI" id="CHEBI:456215"/>
        <dbReference type="EC" id="6.1.1.11"/>
    </reaction>
</comment>
<dbReference type="InterPro" id="IPR015866">
    <property type="entry name" value="Ser-tRNA-synth_1_N"/>
</dbReference>
<keyword evidence="5 12" id="KW-0436">Ligase</keyword>
<dbReference type="InterPro" id="IPR002314">
    <property type="entry name" value="aa-tRNA-synt_IIb"/>
</dbReference>
<keyword evidence="9 12" id="KW-0030">Aminoacyl-tRNA synthetase</keyword>
<feature type="binding site" evidence="13">
    <location>
        <position position="231"/>
    </location>
    <ligand>
        <name>L-serine</name>
        <dbReference type="ChEBI" id="CHEBI:33384"/>
    </ligand>
</feature>
<evidence type="ECO:0000256" key="6">
    <source>
        <dbReference type="ARBA" id="ARBA00022741"/>
    </source>
</evidence>
<comment type="subunit">
    <text evidence="12">Homodimer. The tRNA molecule binds across the dimer.</text>
</comment>
<keyword evidence="7 12" id="KW-0067">ATP-binding</keyword>
<evidence type="ECO:0000313" key="17">
    <source>
        <dbReference type="EMBL" id="AFH59141.1"/>
    </source>
</evidence>
<dbReference type="PIRSF" id="PIRSF001529">
    <property type="entry name" value="Ser-tRNA-synth_IIa"/>
    <property type="match status" value="1"/>
</dbReference>
<organism evidence="17 18">
    <name type="scientific">Paenibacillus mucilaginosus K02</name>
    <dbReference type="NCBI Taxonomy" id="997761"/>
    <lineage>
        <taxon>Bacteria</taxon>
        <taxon>Bacillati</taxon>
        <taxon>Bacillota</taxon>
        <taxon>Bacilli</taxon>
        <taxon>Bacillales</taxon>
        <taxon>Paenibacillaceae</taxon>
        <taxon>Paenibacillus</taxon>
    </lineage>
</organism>
<evidence type="ECO:0000256" key="11">
    <source>
        <dbReference type="ARBA" id="ARBA00048823"/>
    </source>
</evidence>
<dbReference type="EMBL" id="CP003422">
    <property type="protein sequence ID" value="AFH59141.1"/>
    <property type="molecule type" value="Genomic_DNA"/>
</dbReference>
<dbReference type="PATRIC" id="fig|997761.3.peg.15"/>
<keyword evidence="8 12" id="KW-0648">Protein biosynthesis</keyword>
<feature type="binding site" evidence="13">
    <location>
        <position position="262"/>
    </location>
    <ligand>
        <name>L-serine</name>
        <dbReference type="ChEBI" id="CHEBI:33384"/>
    </ligand>
</feature>
<dbReference type="HOGENOM" id="CLU_023797_0_1_9"/>
<feature type="binding site" evidence="12 13">
    <location>
        <position position="285"/>
    </location>
    <ligand>
        <name>L-serine</name>
        <dbReference type="ChEBI" id="CHEBI:33384"/>
    </ligand>
</feature>
<dbReference type="KEGG" id="pmw:B2K_00070"/>
<dbReference type="NCBIfam" id="TIGR00414">
    <property type="entry name" value="serS"/>
    <property type="match status" value="1"/>
</dbReference>
<comment type="catalytic activity">
    <reaction evidence="11 12">
        <text>tRNA(Ser) + L-serine + ATP = L-seryl-tRNA(Ser) + AMP + diphosphate + H(+)</text>
        <dbReference type="Rhea" id="RHEA:12292"/>
        <dbReference type="Rhea" id="RHEA-COMP:9669"/>
        <dbReference type="Rhea" id="RHEA-COMP:9703"/>
        <dbReference type="ChEBI" id="CHEBI:15378"/>
        <dbReference type="ChEBI" id="CHEBI:30616"/>
        <dbReference type="ChEBI" id="CHEBI:33019"/>
        <dbReference type="ChEBI" id="CHEBI:33384"/>
        <dbReference type="ChEBI" id="CHEBI:78442"/>
        <dbReference type="ChEBI" id="CHEBI:78533"/>
        <dbReference type="ChEBI" id="CHEBI:456215"/>
        <dbReference type="EC" id="6.1.1.11"/>
    </reaction>
</comment>
<dbReference type="CDD" id="cd00770">
    <property type="entry name" value="SerRS_core"/>
    <property type="match status" value="1"/>
</dbReference>
<keyword evidence="15" id="KW-0175">Coiled coil</keyword>
<comment type="pathway">
    <text evidence="2 12">Aminoacyl-tRNA biosynthesis; selenocysteinyl-tRNA(Sec) biosynthesis; L-seryl-tRNA(Sec) from L-serine and tRNA(Sec): step 1/1.</text>
</comment>
<gene>
    <name evidence="12" type="primary">serS</name>
    <name evidence="17" type="ORF">B2K_00070</name>
</gene>
<feature type="binding site" evidence="12">
    <location>
        <position position="385"/>
    </location>
    <ligand>
        <name>L-serine</name>
        <dbReference type="ChEBI" id="CHEBI:33384"/>
    </ligand>
</feature>
<evidence type="ECO:0000259" key="16">
    <source>
        <dbReference type="PROSITE" id="PS50862"/>
    </source>
</evidence>
<evidence type="ECO:0000256" key="8">
    <source>
        <dbReference type="ARBA" id="ARBA00022917"/>
    </source>
</evidence>
<proteinExistence type="inferred from homology"/>
<dbReference type="SUPFAM" id="SSF46589">
    <property type="entry name" value="tRNA-binding arm"/>
    <property type="match status" value="1"/>
</dbReference>
<dbReference type="GO" id="GO:0016260">
    <property type="term" value="P:selenocysteine biosynthetic process"/>
    <property type="evidence" value="ECO:0007669"/>
    <property type="project" value="UniProtKB-UniRule"/>
</dbReference>
<dbReference type="RefSeq" id="WP_014648960.1">
    <property type="nucleotide sequence ID" value="NC_017672.3"/>
</dbReference>